<dbReference type="PANTHER" id="PTHR43677:SF1">
    <property type="entry name" value="ACRYLYL-COA REDUCTASE ACUI-RELATED"/>
    <property type="match status" value="1"/>
</dbReference>
<dbReference type="InterPro" id="IPR014188">
    <property type="entry name" value="Acrylyl-CoA_reductase_AcuI"/>
</dbReference>
<dbReference type="eggNOG" id="COG0604">
    <property type="taxonomic scope" value="Bacteria"/>
</dbReference>
<evidence type="ECO:0000313" key="3">
    <source>
        <dbReference type="Proteomes" id="UP000000378"/>
    </source>
</evidence>
<evidence type="ECO:0000313" key="2">
    <source>
        <dbReference type="EMBL" id="ADI02545.1"/>
    </source>
</evidence>
<name>D7CPB0_SYNLT</name>
<dbReference type="InterPro" id="IPR051397">
    <property type="entry name" value="Zn-ADH-like_protein"/>
</dbReference>
<dbReference type="InterPro" id="IPR020843">
    <property type="entry name" value="ER"/>
</dbReference>
<dbReference type="Proteomes" id="UP000000378">
    <property type="component" value="Chromosome"/>
</dbReference>
<dbReference type="OrthoDB" id="9782155at2"/>
<dbReference type="GO" id="GO:0043957">
    <property type="term" value="F:acryloyl-CoA reductase (NADPH) activity"/>
    <property type="evidence" value="ECO:0007669"/>
    <property type="project" value="TreeGrafter"/>
</dbReference>
<dbReference type="InterPro" id="IPR036291">
    <property type="entry name" value="NAD(P)-bd_dom_sf"/>
</dbReference>
<evidence type="ECO:0000259" key="1">
    <source>
        <dbReference type="SMART" id="SM00829"/>
    </source>
</evidence>
<dbReference type="NCBIfam" id="TIGR02823">
    <property type="entry name" value="oxido_YhdH"/>
    <property type="match status" value="1"/>
</dbReference>
<dbReference type="HOGENOM" id="CLU_026673_26_3_9"/>
<organism evidence="2 3">
    <name type="scientific">Syntrophothermus lipocalidus (strain DSM 12680 / TGB-C1)</name>
    <dbReference type="NCBI Taxonomy" id="643648"/>
    <lineage>
        <taxon>Bacteria</taxon>
        <taxon>Bacillati</taxon>
        <taxon>Bacillota</taxon>
        <taxon>Clostridia</taxon>
        <taxon>Eubacteriales</taxon>
        <taxon>Syntrophomonadaceae</taxon>
        <taxon>Syntrophothermus</taxon>
    </lineage>
</organism>
<dbReference type="SUPFAM" id="SSF51735">
    <property type="entry name" value="NAD(P)-binding Rossmann-fold domains"/>
    <property type="match status" value="1"/>
</dbReference>
<proteinExistence type="predicted"/>
<sequence length="334" mass="36122">MAGENTFRAIVVDQVDGKIVAEIKQLTVDDLPPEDVLIKVDYSTVNFKEGLGFAGRNKIFRKFPMVPGLDLAGTVVESASPDFKPGDQVILNGWSVGERYWGGYSQMARIKSNFLIPLPKGMDTKKAMQIGTAGYTAMLCVMTLEEAGVTPDKGPVIVTGAAGGVGSNAVAILANLGYHVVALTKPDQEHTHGFLKEIGAKECISGPEWSEEPSPLEHQRWAGAVDTVGSVVLSRLLSEMNYGGCVAACGLAGGHNFKTTVMPFILRGVSLRGVDSVWCPNPRRIAAWDRLVTDMPDSSLERINKLISLEEVLHYVKEILEGRVYGHLVVDVNK</sequence>
<keyword evidence="3" id="KW-1185">Reference proteome</keyword>
<dbReference type="STRING" id="643648.Slip_1790"/>
<dbReference type="Pfam" id="PF08240">
    <property type="entry name" value="ADH_N"/>
    <property type="match status" value="1"/>
</dbReference>
<dbReference type="InterPro" id="IPR013149">
    <property type="entry name" value="ADH-like_C"/>
</dbReference>
<dbReference type="Pfam" id="PF00107">
    <property type="entry name" value="ADH_zinc_N"/>
    <property type="match status" value="1"/>
</dbReference>
<dbReference type="KEGG" id="slp:Slip_1790"/>
<dbReference type="RefSeq" id="WP_013175947.1">
    <property type="nucleotide sequence ID" value="NC_014220.1"/>
</dbReference>
<gene>
    <name evidence="2" type="ordered locus">Slip_1790</name>
</gene>
<dbReference type="AlphaFoldDB" id="D7CPB0"/>
<accession>D7CPB0</accession>
<dbReference type="InterPro" id="IPR013154">
    <property type="entry name" value="ADH-like_N"/>
</dbReference>
<dbReference type="PANTHER" id="PTHR43677">
    <property type="entry name" value="SHORT-CHAIN DEHYDROGENASE/REDUCTASE"/>
    <property type="match status" value="1"/>
</dbReference>
<reference evidence="3" key="1">
    <citation type="journal article" date="2010" name="Stand. Genomic Sci.">
        <title>Complete genome sequence of Syntrophothermus lipocalidus type strain (TGB-C1T).</title>
        <authorList>
            <consortium name="US DOE Joint Genome Institute (JGI-PGF)"/>
            <person name="Djao O."/>
            <person name="Zhang X."/>
            <person name="Lucas S."/>
            <person name="Lapidus A."/>
            <person name="Glavina Del Rio T."/>
            <person name="Nolan M."/>
            <person name="Tice H."/>
            <person name="Cheng J."/>
            <person name="Han C."/>
            <person name="Tapia R."/>
            <person name="Goodwin L."/>
            <person name="Pitluck S."/>
            <person name="Liolios K."/>
            <person name="Ivanova N."/>
            <person name="Mavromatis K."/>
            <person name="Mikhailova N."/>
            <person name="Ovchinnikova G."/>
            <person name="Pati A."/>
            <person name="Brambilla E."/>
            <person name="Chen A."/>
            <person name="Palaniappan K."/>
            <person name="Land M."/>
            <person name="Hauser L."/>
            <person name="Chang Y."/>
            <person name="Jeffries C."/>
            <person name="Rohde M."/>
            <person name="Sikorski J."/>
            <person name="Spring S."/>
            <person name="Goker M."/>
            <person name="Detter J."/>
            <person name="Woyke T."/>
            <person name="Bristow J."/>
            <person name="Eisen J."/>
            <person name="Markowitz V."/>
            <person name="Hugenholtz P."/>
            <person name="Kyrpides N."/>
            <person name="Klenk H."/>
        </authorList>
    </citation>
    <scope>NUCLEOTIDE SEQUENCE [LARGE SCALE GENOMIC DNA]</scope>
    <source>
        <strain evidence="3">DSM 12680 / TGB-C1</strain>
    </source>
</reference>
<dbReference type="SUPFAM" id="SSF50129">
    <property type="entry name" value="GroES-like"/>
    <property type="match status" value="1"/>
</dbReference>
<reference evidence="2 3" key="2">
    <citation type="journal article" date="2010" name="Stand. Genomic Sci.">
        <title>Complete genome sequence of Syntrophothermus lipocalidus type strain (TGB-C1).</title>
        <authorList>
            <person name="Djao O.D."/>
            <person name="Zhang X."/>
            <person name="Lucas S."/>
            <person name="Lapidus A."/>
            <person name="Del Rio T.G."/>
            <person name="Nolan M."/>
            <person name="Tice H."/>
            <person name="Cheng J.F."/>
            <person name="Han C."/>
            <person name="Tapia R."/>
            <person name="Goodwin L."/>
            <person name="Pitluck S."/>
            <person name="Liolios K."/>
            <person name="Ivanova N."/>
            <person name="Mavromatis K."/>
            <person name="Mikhailova N."/>
            <person name="Ovchinnikova G."/>
            <person name="Pati A."/>
            <person name="Brambilla E."/>
            <person name="Chen A."/>
            <person name="Palaniappan K."/>
            <person name="Land M."/>
            <person name="Hauser L."/>
            <person name="Chang Y.J."/>
            <person name="Jeffries C.D."/>
            <person name="Rohde M."/>
            <person name="Sikorski J."/>
            <person name="Spring S."/>
            <person name="Goker M."/>
            <person name="Detter J.C."/>
            <person name="Woyke T."/>
            <person name="Bristow J."/>
            <person name="Eisen J.A."/>
            <person name="Markowitz V."/>
            <person name="Hugenholtz P."/>
            <person name="Kyrpides N.C."/>
            <person name="Klenk H.P."/>
        </authorList>
    </citation>
    <scope>NUCLEOTIDE SEQUENCE [LARGE SCALE GENOMIC DNA]</scope>
    <source>
        <strain evidence="3">DSM 12680 / TGB-C1</strain>
    </source>
</reference>
<dbReference type="SMART" id="SM00829">
    <property type="entry name" value="PKS_ER"/>
    <property type="match status" value="1"/>
</dbReference>
<protein>
    <submittedName>
        <fullName evidence="2">Quinone oxidoreductase, YhdH/YhfP family</fullName>
    </submittedName>
</protein>
<dbReference type="EMBL" id="CP002048">
    <property type="protein sequence ID" value="ADI02545.1"/>
    <property type="molecule type" value="Genomic_DNA"/>
</dbReference>
<dbReference type="Gene3D" id="3.90.180.10">
    <property type="entry name" value="Medium-chain alcohol dehydrogenases, catalytic domain"/>
    <property type="match status" value="1"/>
</dbReference>
<feature type="domain" description="Enoyl reductase (ER)" evidence="1">
    <location>
        <begin position="21"/>
        <end position="330"/>
    </location>
</feature>
<dbReference type="InterPro" id="IPR011032">
    <property type="entry name" value="GroES-like_sf"/>
</dbReference>
<dbReference type="Gene3D" id="3.40.50.720">
    <property type="entry name" value="NAD(P)-binding Rossmann-like Domain"/>
    <property type="match status" value="1"/>
</dbReference>
<dbReference type="CDD" id="cd08288">
    <property type="entry name" value="MDR_yhdh"/>
    <property type="match status" value="1"/>
</dbReference>